<sequence length="128" mass="14783">MKETTKAMRDAKKFGLGIIDQETGKRINPETLAFFWTGKQKMKLQKEVVLQRNFAVIKKVYKEKFGKKCSNPYCLELFKEDIGLFVERLIRAVEICTMGYVLNDGNGTLNLNKCSTIVKGRKGFLWEH</sequence>
<protein>
    <submittedName>
        <fullName evidence="1">Uncharacterized protein</fullName>
    </submittedName>
</protein>
<dbReference type="AlphaFoldDB" id="A0A0F9F429"/>
<reference evidence="1" key="1">
    <citation type="journal article" date="2015" name="Nature">
        <title>Complex archaea that bridge the gap between prokaryotes and eukaryotes.</title>
        <authorList>
            <person name="Spang A."/>
            <person name="Saw J.H."/>
            <person name="Jorgensen S.L."/>
            <person name="Zaremba-Niedzwiedzka K."/>
            <person name="Martijn J."/>
            <person name="Lind A.E."/>
            <person name="van Eijk R."/>
            <person name="Schleper C."/>
            <person name="Guy L."/>
            <person name="Ettema T.J."/>
        </authorList>
    </citation>
    <scope>NUCLEOTIDE SEQUENCE</scope>
</reference>
<comment type="caution">
    <text evidence="1">The sequence shown here is derived from an EMBL/GenBank/DDBJ whole genome shotgun (WGS) entry which is preliminary data.</text>
</comment>
<gene>
    <name evidence="1" type="ORF">LCGC14_2077000</name>
</gene>
<organism evidence="1">
    <name type="scientific">marine sediment metagenome</name>
    <dbReference type="NCBI Taxonomy" id="412755"/>
    <lineage>
        <taxon>unclassified sequences</taxon>
        <taxon>metagenomes</taxon>
        <taxon>ecological metagenomes</taxon>
    </lineage>
</organism>
<dbReference type="EMBL" id="LAZR01025027">
    <property type="protein sequence ID" value="KKL73226.1"/>
    <property type="molecule type" value="Genomic_DNA"/>
</dbReference>
<evidence type="ECO:0000313" key="1">
    <source>
        <dbReference type="EMBL" id="KKL73226.1"/>
    </source>
</evidence>
<proteinExistence type="predicted"/>
<name>A0A0F9F429_9ZZZZ</name>
<accession>A0A0F9F429</accession>